<keyword evidence="3 10" id="KW-0132">Cell division</keyword>
<evidence type="ECO:0000256" key="4">
    <source>
        <dbReference type="ARBA" id="ARBA00022723"/>
    </source>
</evidence>
<evidence type="ECO:0000313" key="12">
    <source>
        <dbReference type="EMBL" id="MBC5647332.1"/>
    </source>
</evidence>
<evidence type="ECO:0000259" key="11">
    <source>
        <dbReference type="PROSITE" id="PS51706"/>
    </source>
</evidence>
<dbReference type="InterPro" id="IPR019987">
    <property type="entry name" value="GTP-bd_ribosome_bio_YsxC"/>
</dbReference>
<keyword evidence="13" id="KW-1185">Reference proteome</keyword>
<dbReference type="InterPro" id="IPR027417">
    <property type="entry name" value="P-loop_NTPase"/>
</dbReference>
<comment type="function">
    <text evidence="10">Necessary for normal cell division and for the maintenance of normal septation.</text>
</comment>
<dbReference type="EMBL" id="JACOON010000001">
    <property type="protein sequence ID" value="MBC5647332.1"/>
    <property type="molecule type" value="Genomic_DNA"/>
</dbReference>
<comment type="cofactor">
    <cofactor evidence="1">
        <name>Mg(2+)</name>
        <dbReference type="ChEBI" id="CHEBI:18420"/>
    </cofactor>
</comment>
<dbReference type="HAMAP" id="MF_00321">
    <property type="entry name" value="GTPase_EngB"/>
    <property type="match status" value="1"/>
</dbReference>
<keyword evidence="4" id="KW-0479">Metal-binding</keyword>
<keyword evidence="5 10" id="KW-0547">Nucleotide-binding</keyword>
<dbReference type="CDD" id="cd01876">
    <property type="entry name" value="YihA_EngB"/>
    <property type="match status" value="1"/>
</dbReference>
<evidence type="ECO:0000256" key="7">
    <source>
        <dbReference type="ARBA" id="ARBA00023134"/>
    </source>
</evidence>
<evidence type="ECO:0000256" key="10">
    <source>
        <dbReference type="HAMAP-Rule" id="MF_00321"/>
    </source>
</evidence>
<keyword evidence="9 10" id="KW-0131">Cell cycle</keyword>
<keyword evidence="8 10" id="KW-0717">Septation</keyword>
<keyword evidence="6" id="KW-0460">Magnesium</keyword>
<evidence type="ECO:0000256" key="5">
    <source>
        <dbReference type="ARBA" id="ARBA00022741"/>
    </source>
</evidence>
<organism evidence="12 13">
    <name type="scientific">Christensenella tenuis</name>
    <dbReference type="NCBI Taxonomy" id="2763033"/>
    <lineage>
        <taxon>Bacteria</taxon>
        <taxon>Bacillati</taxon>
        <taxon>Bacillota</taxon>
        <taxon>Clostridia</taxon>
        <taxon>Christensenellales</taxon>
        <taxon>Christensenellaceae</taxon>
        <taxon>Christensenella</taxon>
    </lineage>
</organism>
<evidence type="ECO:0000256" key="6">
    <source>
        <dbReference type="ARBA" id="ARBA00022842"/>
    </source>
</evidence>
<dbReference type="Pfam" id="PF01926">
    <property type="entry name" value="MMR_HSR1"/>
    <property type="match status" value="1"/>
</dbReference>
<evidence type="ECO:0000256" key="2">
    <source>
        <dbReference type="ARBA" id="ARBA00009638"/>
    </source>
</evidence>
<evidence type="ECO:0000313" key="13">
    <source>
        <dbReference type="Proteomes" id="UP000606889"/>
    </source>
</evidence>
<dbReference type="Gene3D" id="3.40.50.300">
    <property type="entry name" value="P-loop containing nucleotide triphosphate hydrolases"/>
    <property type="match status" value="1"/>
</dbReference>
<accession>A0ABR7EC40</accession>
<comment type="similarity">
    <text evidence="2 10">Belongs to the TRAFAC class TrmE-Era-EngA-EngB-Septin-like GTPase superfamily. EngB GTPase family.</text>
</comment>
<gene>
    <name evidence="10" type="primary">engB</name>
    <name evidence="12" type="ORF">H8S18_03170</name>
</gene>
<dbReference type="NCBIfam" id="TIGR03598">
    <property type="entry name" value="GTPase_YsxC"/>
    <property type="match status" value="1"/>
</dbReference>
<keyword evidence="7 10" id="KW-0342">GTP-binding</keyword>
<name>A0ABR7EC40_9FIRM</name>
<dbReference type="PANTHER" id="PTHR11649">
    <property type="entry name" value="MSS1/TRME-RELATED GTP-BINDING PROTEIN"/>
    <property type="match status" value="1"/>
</dbReference>
<dbReference type="InterPro" id="IPR030393">
    <property type="entry name" value="G_ENGB_dom"/>
</dbReference>
<proteinExistence type="inferred from homology"/>
<dbReference type="SUPFAM" id="SSF52540">
    <property type="entry name" value="P-loop containing nucleoside triphosphate hydrolases"/>
    <property type="match status" value="1"/>
</dbReference>
<comment type="caution">
    <text evidence="12">The sequence shown here is derived from an EMBL/GenBank/DDBJ whole genome shotgun (WGS) entry which is preliminary data.</text>
</comment>
<evidence type="ECO:0000256" key="3">
    <source>
        <dbReference type="ARBA" id="ARBA00022618"/>
    </source>
</evidence>
<dbReference type="PANTHER" id="PTHR11649:SF13">
    <property type="entry name" value="ENGB-TYPE G DOMAIN-CONTAINING PROTEIN"/>
    <property type="match status" value="1"/>
</dbReference>
<sequence>MEIKKASFYTSMKNASGYPNDGKPEIAFAGKSNVGKSSLINFLTNNGKLAYVSKQPGKTRLVNYFLINDSFYLVDLPGYGFARVSKSERDSWAEMMECYFAAAKYLRALVILIDIRHKPTEDDLQMIEWAAHFGIPFIVAATKADKVAKSKRYHYAVQMAKHIEAALDMDLEFEIVPVSSTGKVGKEKILSYIDVMTGLPEDVE</sequence>
<evidence type="ECO:0000256" key="8">
    <source>
        <dbReference type="ARBA" id="ARBA00023210"/>
    </source>
</evidence>
<reference evidence="12 13" key="1">
    <citation type="submission" date="2020-08" db="EMBL/GenBank/DDBJ databases">
        <title>Genome public.</title>
        <authorList>
            <person name="Liu C."/>
            <person name="Sun Q."/>
        </authorList>
    </citation>
    <scope>NUCLEOTIDE SEQUENCE [LARGE SCALE GENOMIC DNA]</scope>
    <source>
        <strain evidence="12 13">NSJ-35</strain>
    </source>
</reference>
<evidence type="ECO:0000256" key="1">
    <source>
        <dbReference type="ARBA" id="ARBA00001946"/>
    </source>
</evidence>
<dbReference type="Proteomes" id="UP000606889">
    <property type="component" value="Unassembled WGS sequence"/>
</dbReference>
<dbReference type="PROSITE" id="PS51706">
    <property type="entry name" value="G_ENGB"/>
    <property type="match status" value="1"/>
</dbReference>
<dbReference type="InterPro" id="IPR006073">
    <property type="entry name" value="GTP-bd"/>
</dbReference>
<dbReference type="RefSeq" id="WP_186856835.1">
    <property type="nucleotide sequence ID" value="NZ_JACOON010000001.1"/>
</dbReference>
<evidence type="ECO:0000256" key="9">
    <source>
        <dbReference type="ARBA" id="ARBA00023306"/>
    </source>
</evidence>
<feature type="domain" description="EngB-type G" evidence="11">
    <location>
        <begin position="22"/>
        <end position="199"/>
    </location>
</feature>
<protein>
    <recommendedName>
        <fullName evidence="10">Probable GTP-binding protein EngB</fullName>
    </recommendedName>
</protein>